<name>A0A919CNB1_9PROT</name>
<protein>
    <recommendedName>
        <fullName evidence="4">DUF3574 domain-containing protein</fullName>
    </recommendedName>
</protein>
<proteinExistence type="predicted"/>
<feature type="chain" id="PRO_5037688741" description="DUF3574 domain-containing protein" evidence="1">
    <location>
        <begin position="20"/>
        <end position="135"/>
    </location>
</feature>
<feature type="signal peptide" evidence="1">
    <location>
        <begin position="1"/>
        <end position="19"/>
    </location>
</feature>
<gene>
    <name evidence="2" type="ORF">GCM10017083_05150</name>
</gene>
<dbReference type="AlphaFoldDB" id="A0A919CNB1"/>
<dbReference type="RefSeq" id="WP_189987334.1">
    <property type="nucleotide sequence ID" value="NZ_BMZS01000001.1"/>
</dbReference>
<comment type="caution">
    <text evidence="2">The sequence shown here is derived from an EMBL/GenBank/DDBJ whole genome shotgun (WGS) entry which is preliminary data.</text>
</comment>
<organism evidence="2 3">
    <name type="scientific">Thalassobaculum fulvum</name>
    <dbReference type="NCBI Taxonomy" id="1633335"/>
    <lineage>
        <taxon>Bacteria</taxon>
        <taxon>Pseudomonadati</taxon>
        <taxon>Pseudomonadota</taxon>
        <taxon>Alphaproteobacteria</taxon>
        <taxon>Rhodospirillales</taxon>
        <taxon>Thalassobaculaceae</taxon>
        <taxon>Thalassobaculum</taxon>
    </lineage>
</organism>
<sequence length="135" mass="14688">MRIHLIFAALLLLPVPALAQECAGQAWTESTLYLGRGLKDGGEVTDAQLQAFVDDTLVGQFPDGFTLFDARGHWRDGATGKPVDERSVAFVVVHPPGPAAEDALRRVADAYIARFEQSAVLRSSQPACVTFYEKK</sequence>
<evidence type="ECO:0000313" key="2">
    <source>
        <dbReference type="EMBL" id="GHD41133.1"/>
    </source>
</evidence>
<dbReference type="Proteomes" id="UP000630353">
    <property type="component" value="Unassembled WGS sequence"/>
</dbReference>
<accession>A0A919CNB1</accession>
<evidence type="ECO:0008006" key="4">
    <source>
        <dbReference type="Google" id="ProtNLM"/>
    </source>
</evidence>
<reference evidence="2" key="1">
    <citation type="journal article" date="2014" name="Int. J. Syst. Evol. Microbiol.">
        <title>Complete genome sequence of Corynebacterium casei LMG S-19264T (=DSM 44701T), isolated from a smear-ripened cheese.</title>
        <authorList>
            <consortium name="US DOE Joint Genome Institute (JGI-PGF)"/>
            <person name="Walter F."/>
            <person name="Albersmeier A."/>
            <person name="Kalinowski J."/>
            <person name="Ruckert C."/>
        </authorList>
    </citation>
    <scope>NUCLEOTIDE SEQUENCE</scope>
    <source>
        <strain evidence="2">KCTC 42651</strain>
    </source>
</reference>
<dbReference type="EMBL" id="BMZS01000001">
    <property type="protein sequence ID" value="GHD41133.1"/>
    <property type="molecule type" value="Genomic_DNA"/>
</dbReference>
<dbReference type="InterPro" id="IPR021957">
    <property type="entry name" value="DUF3574"/>
</dbReference>
<reference evidence="2" key="2">
    <citation type="submission" date="2020-09" db="EMBL/GenBank/DDBJ databases">
        <authorList>
            <person name="Sun Q."/>
            <person name="Kim S."/>
        </authorList>
    </citation>
    <scope>NUCLEOTIDE SEQUENCE</scope>
    <source>
        <strain evidence="2">KCTC 42651</strain>
    </source>
</reference>
<evidence type="ECO:0000256" key="1">
    <source>
        <dbReference type="SAM" id="SignalP"/>
    </source>
</evidence>
<keyword evidence="1" id="KW-0732">Signal</keyword>
<dbReference type="Pfam" id="PF12098">
    <property type="entry name" value="DUF3574"/>
    <property type="match status" value="1"/>
</dbReference>
<keyword evidence="3" id="KW-1185">Reference proteome</keyword>
<evidence type="ECO:0000313" key="3">
    <source>
        <dbReference type="Proteomes" id="UP000630353"/>
    </source>
</evidence>